<reference evidence="1 2" key="1">
    <citation type="submission" date="2016-03" db="EMBL/GenBank/DDBJ databases">
        <title>Whole genome sequencing of Grifola frondosa 9006-11.</title>
        <authorList>
            <person name="Min B."/>
            <person name="Park H."/>
            <person name="Kim J.-G."/>
            <person name="Cho H."/>
            <person name="Oh Y.-L."/>
            <person name="Kong W.-S."/>
            <person name="Choi I.-G."/>
        </authorList>
    </citation>
    <scope>NUCLEOTIDE SEQUENCE [LARGE SCALE GENOMIC DNA]</scope>
    <source>
        <strain evidence="1 2">9006-11</strain>
    </source>
</reference>
<protein>
    <submittedName>
        <fullName evidence="1">Uncharacterized protein</fullName>
    </submittedName>
</protein>
<gene>
    <name evidence="1" type="ORF">A0H81_14259</name>
</gene>
<evidence type="ECO:0000313" key="2">
    <source>
        <dbReference type="Proteomes" id="UP000092993"/>
    </source>
</evidence>
<proteinExistence type="predicted"/>
<evidence type="ECO:0000313" key="1">
    <source>
        <dbReference type="EMBL" id="OBZ65713.1"/>
    </source>
</evidence>
<dbReference type="EMBL" id="LUGG01000041">
    <property type="protein sequence ID" value="OBZ65713.1"/>
    <property type="molecule type" value="Genomic_DNA"/>
</dbReference>
<accession>A0A1C7LLV6</accession>
<keyword evidence="2" id="KW-1185">Reference proteome</keyword>
<comment type="caution">
    <text evidence="1">The sequence shown here is derived from an EMBL/GenBank/DDBJ whole genome shotgun (WGS) entry which is preliminary data.</text>
</comment>
<dbReference type="AlphaFoldDB" id="A0A1C7LLV6"/>
<sequence>MLWRICAGCPSSLTYHVLSLLRRGVTIAREASRHSDSAHSLIIFIDECGAEVINAFQARAYVGFRRLRHEGTFFLCSRSAWPHGPYSLETV</sequence>
<dbReference type="Proteomes" id="UP000092993">
    <property type="component" value="Unassembled WGS sequence"/>
</dbReference>
<organism evidence="1 2">
    <name type="scientific">Grifola frondosa</name>
    <name type="common">Maitake</name>
    <name type="synonym">Polyporus frondosus</name>
    <dbReference type="NCBI Taxonomy" id="5627"/>
    <lineage>
        <taxon>Eukaryota</taxon>
        <taxon>Fungi</taxon>
        <taxon>Dikarya</taxon>
        <taxon>Basidiomycota</taxon>
        <taxon>Agaricomycotina</taxon>
        <taxon>Agaricomycetes</taxon>
        <taxon>Polyporales</taxon>
        <taxon>Grifolaceae</taxon>
        <taxon>Grifola</taxon>
    </lineage>
</organism>
<name>A0A1C7LLV6_GRIFR</name>